<dbReference type="Pfam" id="PF00561">
    <property type="entry name" value="Abhydrolase_1"/>
    <property type="match status" value="1"/>
</dbReference>
<gene>
    <name evidence="2" type="primary">pcaD</name>
    <name evidence="2" type="ORF">DENOEST_3600</name>
</gene>
<accession>A0A6S6XXN4</accession>
<dbReference type="AlphaFoldDB" id="A0A6S6XXN4"/>
<evidence type="ECO:0000313" key="3">
    <source>
        <dbReference type="Proteomes" id="UP000515733"/>
    </source>
</evidence>
<sequence>MAERLRLGDLEVRYRIEGRPDAPWLTLCHPLACDLSLWDAQMAALTPHFQVLRYDLRGHGGSSAPPGPYSFPLLVDDLLGLLDALGIARSHFVGLSLGGMIGQYFALTAPERLGRLVLASTTSALGPEVEPLWRKRIARAREGGMATQVESFLERWFTAPYRLDHPALMASIAGLICATPVEGYAACAALIPTLDITARLGAIRAPTLVLAGELDSSTPPAMAELITLSIPGARQDVIPDAAHLCNVEQSERFNDLLLEFLEPQSH</sequence>
<dbReference type="GO" id="GO:0042952">
    <property type="term" value="P:beta-ketoadipate pathway"/>
    <property type="evidence" value="ECO:0007669"/>
    <property type="project" value="InterPro"/>
</dbReference>
<dbReference type="Proteomes" id="UP000515733">
    <property type="component" value="Chromosome"/>
</dbReference>
<reference evidence="2 3" key="1">
    <citation type="submission" date="2020-03" db="EMBL/GenBank/DDBJ databases">
        <authorList>
            <consortium name="Genoscope - CEA"/>
            <person name="William W."/>
        </authorList>
    </citation>
    <scope>NUCLEOTIDE SEQUENCE [LARGE SCALE GENOMIC DNA]</scope>
    <source>
        <strain evidence="3">DSM 16959</strain>
    </source>
</reference>
<dbReference type="KEGG" id="doe:DENOEST_3600"/>
<keyword evidence="3" id="KW-1185">Reference proteome</keyword>
<dbReference type="InterPro" id="IPR026968">
    <property type="entry name" value="PcaD/CatD"/>
</dbReference>
<organism evidence="2 3">
    <name type="scientific">Denitratisoma oestradiolicum</name>
    <dbReference type="NCBI Taxonomy" id="311182"/>
    <lineage>
        <taxon>Bacteria</taxon>
        <taxon>Pseudomonadati</taxon>
        <taxon>Pseudomonadota</taxon>
        <taxon>Betaproteobacteria</taxon>
        <taxon>Nitrosomonadales</taxon>
        <taxon>Sterolibacteriaceae</taxon>
        <taxon>Denitratisoma</taxon>
    </lineage>
</organism>
<dbReference type="Gene3D" id="3.40.50.1820">
    <property type="entry name" value="alpha/beta hydrolase"/>
    <property type="match status" value="1"/>
</dbReference>
<dbReference type="EMBL" id="LR778301">
    <property type="protein sequence ID" value="CAB1370754.1"/>
    <property type="molecule type" value="Genomic_DNA"/>
</dbReference>
<dbReference type="InterPro" id="IPR029058">
    <property type="entry name" value="AB_hydrolase_fold"/>
</dbReference>
<evidence type="ECO:0000313" key="2">
    <source>
        <dbReference type="EMBL" id="CAB1370754.1"/>
    </source>
</evidence>
<proteinExistence type="predicted"/>
<dbReference type="GO" id="GO:0047570">
    <property type="term" value="F:3-oxoadipate enol-lactonase activity"/>
    <property type="evidence" value="ECO:0007669"/>
    <property type="project" value="InterPro"/>
</dbReference>
<dbReference type="PRINTS" id="PR00111">
    <property type="entry name" value="ABHYDROLASE"/>
</dbReference>
<dbReference type="InterPro" id="IPR050471">
    <property type="entry name" value="AB_hydrolase"/>
</dbReference>
<name>A0A6S6XXN4_9PROT</name>
<dbReference type="PANTHER" id="PTHR43433">
    <property type="entry name" value="HYDROLASE, ALPHA/BETA FOLD FAMILY PROTEIN"/>
    <property type="match status" value="1"/>
</dbReference>
<dbReference type="NCBIfam" id="TIGR02427">
    <property type="entry name" value="protocat_pcaD"/>
    <property type="match status" value="1"/>
</dbReference>
<evidence type="ECO:0000259" key="1">
    <source>
        <dbReference type="Pfam" id="PF00561"/>
    </source>
</evidence>
<dbReference type="RefSeq" id="WP_170228096.1">
    <property type="nucleotide sequence ID" value="NZ_LR778301.1"/>
</dbReference>
<protein>
    <submittedName>
        <fullName evidence="2">3-oxoadipate enol-lactonase</fullName>
    </submittedName>
</protein>
<feature type="domain" description="AB hydrolase-1" evidence="1">
    <location>
        <begin position="23"/>
        <end position="245"/>
    </location>
</feature>
<dbReference type="SUPFAM" id="SSF53474">
    <property type="entry name" value="alpha/beta-Hydrolases"/>
    <property type="match status" value="1"/>
</dbReference>
<dbReference type="PANTHER" id="PTHR43433:SF5">
    <property type="entry name" value="AB HYDROLASE-1 DOMAIN-CONTAINING PROTEIN"/>
    <property type="match status" value="1"/>
</dbReference>
<dbReference type="InterPro" id="IPR000073">
    <property type="entry name" value="AB_hydrolase_1"/>
</dbReference>